<evidence type="ECO:0000259" key="3">
    <source>
        <dbReference type="Pfam" id="PF00534"/>
    </source>
</evidence>
<feature type="compositionally biased region" description="Basic residues" evidence="2">
    <location>
        <begin position="167"/>
        <end position="179"/>
    </location>
</feature>
<feature type="region of interest" description="Disordered" evidence="2">
    <location>
        <begin position="207"/>
        <end position="259"/>
    </location>
</feature>
<sequence length="646" mass="71158">MTRETDRAYLKRPVGDTAGLPPTRSLAVLIVSQRGHESLEVCLDSVAEHLPELPVHVYDRSGSGHAELAAKYPAVRWFSGQANVGFAAACNTLVEHMPADTDLLLLDPHARLLGPLNRTRELLGQPRVAAVSPLARDAAAPDRAPWDVAARRHTVSRELRAAGGRAGPHRRTTPARRYSHQPPESRSIDGDLAPICLAISRAAWNTIGPSTRSTSATARWPTGRPGPRRRLAHPARRRARRRAPRPGERRRPRQRRDRDLARTNTALLLEHHNSVHHADVYLAGTAALQRLRRGKRARRRTSLPSIVIATNRLVYGGAERQKALLATELDRRGYSVTVVCVQRFGPLIAEIPDTVRVIRQPWWAPMVDMAEGPAVLITGDTNTEVGFGTLWRAAGRSRRWLVAPHVPPEEDRPIYSRPLAAAMRRADGFIVLAQRHWDMLTKQHRLRGRYFVAPNGVADLGEPSPRHRGAGRPLHLVMLSRIVEHKNPHLLIEALSGLAEMPWRLSIFGDGPDRERLQARTPAGLGDRVQWRGWSAGPGPALADADLLCVPSRSEAFPVVILEAMARAVPVAASAICAVPEMLDFGGAGFLVEPVSALGWREHLAQIMAEPDALPSVGRRGYERMRKHYTVEAMADAYLGAIGAVL</sequence>
<evidence type="ECO:0000256" key="2">
    <source>
        <dbReference type="SAM" id="MobiDB-lite"/>
    </source>
</evidence>
<evidence type="ECO:0000313" key="5">
    <source>
        <dbReference type="Proteomes" id="UP000020825"/>
    </source>
</evidence>
<evidence type="ECO:0000256" key="1">
    <source>
        <dbReference type="ARBA" id="ARBA00022679"/>
    </source>
</evidence>
<evidence type="ECO:0000313" key="4">
    <source>
        <dbReference type="EMBL" id="EUA57734.1"/>
    </source>
</evidence>
<feature type="domain" description="Glycosyl transferase family 1" evidence="3">
    <location>
        <begin position="474"/>
        <end position="623"/>
    </location>
</feature>
<gene>
    <name evidence="4" type="ORF">I550_0862</name>
</gene>
<dbReference type="PANTHER" id="PTHR12526:SF636">
    <property type="entry name" value="BLL3647 PROTEIN"/>
    <property type="match status" value="1"/>
</dbReference>
<dbReference type="SUPFAM" id="SSF53448">
    <property type="entry name" value="Nucleotide-diphospho-sugar transferases"/>
    <property type="match status" value="1"/>
</dbReference>
<dbReference type="AlphaFoldDB" id="X8CNW5"/>
<reference evidence="4 5" key="1">
    <citation type="submission" date="2013-12" db="EMBL/GenBank/DDBJ databases">
        <authorList>
            <person name="Zelazny A."/>
            <person name="Olivier K."/>
            <person name="Holland S."/>
            <person name="Lenaerts A."/>
            <person name="Ordway D."/>
            <person name="DeGroote M.A."/>
            <person name="Parker T."/>
            <person name="Sizemore C."/>
            <person name="Tallon L.J."/>
            <person name="Sadzewicz L.K."/>
            <person name="Sengamalay N."/>
            <person name="Fraser C.M."/>
            <person name="Hine E."/>
            <person name="Shefchek K.A."/>
            <person name="Das S.P."/>
            <person name="Tettelin H."/>
        </authorList>
    </citation>
    <scope>NUCLEOTIDE SEQUENCE [LARGE SCALE GENOMIC DNA]</scope>
    <source>
        <strain evidence="4 5">1956</strain>
    </source>
</reference>
<dbReference type="GO" id="GO:0016757">
    <property type="term" value="F:glycosyltransferase activity"/>
    <property type="evidence" value="ECO:0007669"/>
    <property type="project" value="InterPro"/>
</dbReference>
<keyword evidence="1 4" id="KW-0808">Transferase</keyword>
<name>X8CNW5_MYCIT</name>
<dbReference type="InterPro" id="IPR001296">
    <property type="entry name" value="Glyco_trans_1"/>
</dbReference>
<dbReference type="InterPro" id="IPR029044">
    <property type="entry name" value="Nucleotide-diphossugar_trans"/>
</dbReference>
<feature type="compositionally biased region" description="Polar residues" evidence="2">
    <location>
        <begin position="207"/>
        <end position="217"/>
    </location>
</feature>
<dbReference type="Proteomes" id="UP000020825">
    <property type="component" value="Unassembled WGS sequence"/>
</dbReference>
<dbReference type="Pfam" id="PF00534">
    <property type="entry name" value="Glycos_transf_1"/>
    <property type="match status" value="1"/>
</dbReference>
<dbReference type="EMBL" id="JAOG01000001">
    <property type="protein sequence ID" value="EUA57734.1"/>
    <property type="molecule type" value="Genomic_DNA"/>
</dbReference>
<protein>
    <submittedName>
        <fullName evidence="4">Glycosyl transferases group 1 family protein</fullName>
    </submittedName>
</protein>
<dbReference type="PANTHER" id="PTHR12526">
    <property type="entry name" value="GLYCOSYLTRANSFERASE"/>
    <property type="match status" value="1"/>
</dbReference>
<dbReference type="CDD" id="cd03801">
    <property type="entry name" value="GT4_PimA-like"/>
    <property type="match status" value="1"/>
</dbReference>
<accession>X8CNW5</accession>
<comment type="caution">
    <text evidence="4">The sequence shown here is derived from an EMBL/GenBank/DDBJ whole genome shotgun (WGS) entry which is preliminary data.</text>
</comment>
<feature type="region of interest" description="Disordered" evidence="2">
    <location>
        <begin position="160"/>
        <end position="190"/>
    </location>
</feature>
<organism evidence="4 5">
    <name type="scientific">Mycobacterium intracellulare 1956</name>
    <dbReference type="NCBI Taxonomy" id="1299331"/>
    <lineage>
        <taxon>Bacteria</taxon>
        <taxon>Bacillati</taxon>
        <taxon>Actinomycetota</taxon>
        <taxon>Actinomycetes</taxon>
        <taxon>Mycobacteriales</taxon>
        <taxon>Mycobacteriaceae</taxon>
        <taxon>Mycobacterium</taxon>
        <taxon>Mycobacterium avium complex (MAC)</taxon>
    </lineage>
</organism>
<dbReference type="Gene3D" id="3.40.50.2000">
    <property type="entry name" value="Glycogen Phosphorylase B"/>
    <property type="match status" value="2"/>
</dbReference>
<dbReference type="SUPFAM" id="SSF53756">
    <property type="entry name" value="UDP-Glycosyltransferase/glycogen phosphorylase"/>
    <property type="match status" value="1"/>
</dbReference>
<proteinExistence type="predicted"/>
<dbReference type="PATRIC" id="fig|1299331.3.peg.841"/>
<feature type="compositionally biased region" description="Basic residues" evidence="2">
    <location>
        <begin position="226"/>
        <end position="255"/>
    </location>
</feature>